<dbReference type="AlphaFoldDB" id="A0A914GVJ9"/>
<evidence type="ECO:0000256" key="7">
    <source>
        <dbReference type="SAM" id="Phobius"/>
    </source>
</evidence>
<feature type="transmembrane region" description="Helical" evidence="7">
    <location>
        <begin position="197"/>
        <end position="217"/>
    </location>
</feature>
<keyword evidence="5 7" id="KW-0472">Membrane</keyword>
<evidence type="ECO:0000256" key="2">
    <source>
        <dbReference type="ARBA" id="ARBA00022475"/>
    </source>
</evidence>
<dbReference type="Proteomes" id="UP000887572">
    <property type="component" value="Unplaced"/>
</dbReference>
<feature type="region of interest" description="Disordered" evidence="6">
    <location>
        <begin position="372"/>
        <end position="422"/>
    </location>
</feature>
<dbReference type="GO" id="GO:0005886">
    <property type="term" value="C:plasma membrane"/>
    <property type="evidence" value="ECO:0007669"/>
    <property type="project" value="UniProtKB-SubCell"/>
</dbReference>
<reference evidence="10" key="1">
    <citation type="submission" date="2022-11" db="UniProtKB">
        <authorList>
            <consortium name="WormBaseParasite"/>
        </authorList>
    </citation>
    <scope>IDENTIFICATION</scope>
</reference>
<evidence type="ECO:0000313" key="10">
    <source>
        <dbReference type="WBParaSite" id="Gr19_v10_g11181.t1"/>
    </source>
</evidence>
<feature type="transmembrane region" description="Helical" evidence="7">
    <location>
        <begin position="152"/>
        <end position="177"/>
    </location>
</feature>
<organism evidence="9 10">
    <name type="scientific">Globodera rostochiensis</name>
    <name type="common">Golden nematode worm</name>
    <name type="synonym">Heterodera rostochiensis</name>
    <dbReference type="NCBI Taxonomy" id="31243"/>
    <lineage>
        <taxon>Eukaryota</taxon>
        <taxon>Metazoa</taxon>
        <taxon>Ecdysozoa</taxon>
        <taxon>Nematoda</taxon>
        <taxon>Chromadorea</taxon>
        <taxon>Rhabditida</taxon>
        <taxon>Tylenchina</taxon>
        <taxon>Tylenchomorpha</taxon>
        <taxon>Tylenchoidea</taxon>
        <taxon>Heteroderidae</taxon>
        <taxon>Heteroderinae</taxon>
        <taxon>Globodera</taxon>
    </lineage>
</organism>
<proteinExistence type="predicted"/>
<accession>A0A914GVJ9</accession>
<evidence type="ECO:0000259" key="8">
    <source>
        <dbReference type="PROSITE" id="PS50262"/>
    </source>
</evidence>
<sequence length="422" mass="48537">MQYQTSCFDNSSVWPVRRKEDDRERALRTYQGWLLLPFVTAALPLSSLYIIASIRAIRARSVSRKFSALLVNRALGDLFASFVSFIAVLYLLSVSHISVHWVTLLNSFFTSCFWSALVTYTSIGLLKLYGIARPFQYKEVATMERCVMLIKLSWACFALIMFFTMGFTLIVKIEFLANLTGCKVENCLSWMYRVRNIFTILLYITTLICFVLTVMLIKKAKRRSGTLRAGTLNSEQQRCFKRRYQFPLVKLSLGVGTFAVFHLPYTLWMIALVFADNCYFIRHYNLMQMSLGFIRLFVLIRIILDALIGFYMDGELKREIVQLLRFGVASKPARTSAMKLSTTTNSGVISSESMPDNVAAGIEMNRTKINAADANKARQQQKKPLSVKIAPKTEDKMGEAQRRRHSEKWESVQMEERRPKKY</sequence>
<keyword evidence="4 7" id="KW-1133">Transmembrane helix</keyword>
<feature type="transmembrane region" description="Helical" evidence="7">
    <location>
        <begin position="108"/>
        <end position="131"/>
    </location>
</feature>
<dbReference type="SUPFAM" id="SSF81321">
    <property type="entry name" value="Family A G protein-coupled receptor-like"/>
    <property type="match status" value="1"/>
</dbReference>
<dbReference type="PANTHER" id="PTHR22750">
    <property type="entry name" value="G-PROTEIN COUPLED RECEPTOR"/>
    <property type="match status" value="1"/>
</dbReference>
<evidence type="ECO:0000256" key="5">
    <source>
        <dbReference type="ARBA" id="ARBA00023136"/>
    </source>
</evidence>
<protein>
    <submittedName>
        <fullName evidence="10">G-protein coupled receptors family 1 profile domain-containing protein</fullName>
    </submittedName>
</protein>
<evidence type="ECO:0000256" key="3">
    <source>
        <dbReference type="ARBA" id="ARBA00022692"/>
    </source>
</evidence>
<dbReference type="CDD" id="cd00637">
    <property type="entry name" value="7tm_classA_rhodopsin-like"/>
    <property type="match status" value="1"/>
</dbReference>
<comment type="subcellular location">
    <subcellularLocation>
        <location evidence="1">Cell membrane</location>
        <topology evidence="1">Multi-pass membrane protein</topology>
    </subcellularLocation>
</comment>
<evidence type="ECO:0000313" key="9">
    <source>
        <dbReference type="Proteomes" id="UP000887572"/>
    </source>
</evidence>
<feature type="transmembrane region" description="Helical" evidence="7">
    <location>
        <begin position="293"/>
        <end position="312"/>
    </location>
</feature>
<feature type="compositionally biased region" description="Basic and acidic residues" evidence="6">
    <location>
        <begin position="391"/>
        <end position="422"/>
    </location>
</feature>
<keyword evidence="9" id="KW-1185">Reference proteome</keyword>
<feature type="transmembrane region" description="Helical" evidence="7">
    <location>
        <begin position="78"/>
        <end position="102"/>
    </location>
</feature>
<evidence type="ECO:0000256" key="6">
    <source>
        <dbReference type="SAM" id="MobiDB-lite"/>
    </source>
</evidence>
<keyword evidence="3 7" id="KW-0812">Transmembrane</keyword>
<dbReference type="Gene3D" id="1.20.1070.10">
    <property type="entry name" value="Rhodopsin 7-helix transmembrane proteins"/>
    <property type="match status" value="1"/>
</dbReference>
<dbReference type="WBParaSite" id="Gr19_v10_g11181.t1">
    <property type="protein sequence ID" value="Gr19_v10_g11181.t1"/>
    <property type="gene ID" value="Gr19_v10_g11181"/>
</dbReference>
<feature type="transmembrane region" description="Helical" evidence="7">
    <location>
        <begin position="251"/>
        <end position="273"/>
    </location>
</feature>
<feature type="domain" description="G-protein coupled receptors family 1 profile" evidence="8">
    <location>
        <begin position="46"/>
        <end position="309"/>
    </location>
</feature>
<keyword evidence="2" id="KW-1003">Cell membrane</keyword>
<feature type="transmembrane region" description="Helical" evidence="7">
    <location>
        <begin position="33"/>
        <end position="57"/>
    </location>
</feature>
<name>A0A914GVJ9_GLORO</name>
<evidence type="ECO:0000256" key="1">
    <source>
        <dbReference type="ARBA" id="ARBA00004651"/>
    </source>
</evidence>
<dbReference type="PROSITE" id="PS50262">
    <property type="entry name" value="G_PROTEIN_RECEP_F1_2"/>
    <property type="match status" value="1"/>
</dbReference>
<dbReference type="InterPro" id="IPR017452">
    <property type="entry name" value="GPCR_Rhodpsn_7TM"/>
</dbReference>
<evidence type="ECO:0000256" key="4">
    <source>
        <dbReference type="ARBA" id="ARBA00022989"/>
    </source>
</evidence>